<organism evidence="3 4">
    <name type="scientific">Streptomyces omiyaensis</name>
    <dbReference type="NCBI Taxonomy" id="68247"/>
    <lineage>
        <taxon>Bacteria</taxon>
        <taxon>Bacillati</taxon>
        <taxon>Actinomycetota</taxon>
        <taxon>Actinomycetes</taxon>
        <taxon>Kitasatosporales</taxon>
        <taxon>Streptomycetaceae</taxon>
        <taxon>Streptomyces</taxon>
    </lineage>
</organism>
<dbReference type="Proteomes" id="UP001604282">
    <property type="component" value="Unassembled WGS sequence"/>
</dbReference>
<feature type="region of interest" description="Disordered" evidence="1">
    <location>
        <begin position="24"/>
        <end position="172"/>
    </location>
</feature>
<gene>
    <name evidence="3" type="ORF">ACGFYS_33710</name>
</gene>
<evidence type="ECO:0000256" key="1">
    <source>
        <dbReference type="SAM" id="MobiDB-lite"/>
    </source>
</evidence>
<keyword evidence="4" id="KW-1185">Reference proteome</keyword>
<keyword evidence="2" id="KW-0732">Signal</keyword>
<reference evidence="3 4" key="1">
    <citation type="submission" date="2024-10" db="EMBL/GenBank/DDBJ databases">
        <title>The Natural Products Discovery Center: Release of the First 8490 Sequenced Strains for Exploring Actinobacteria Biosynthetic Diversity.</title>
        <authorList>
            <person name="Kalkreuter E."/>
            <person name="Kautsar S.A."/>
            <person name="Yang D."/>
            <person name="Bader C.D."/>
            <person name="Teijaro C.N."/>
            <person name="Fluegel L."/>
            <person name="Davis C.M."/>
            <person name="Simpson J.R."/>
            <person name="Lauterbach L."/>
            <person name="Steele A.D."/>
            <person name="Gui C."/>
            <person name="Meng S."/>
            <person name="Li G."/>
            <person name="Viehrig K."/>
            <person name="Ye F."/>
            <person name="Su P."/>
            <person name="Kiefer A.F."/>
            <person name="Nichols A."/>
            <person name="Cepeda A.J."/>
            <person name="Yan W."/>
            <person name="Fan B."/>
            <person name="Jiang Y."/>
            <person name="Adhikari A."/>
            <person name="Zheng C.-J."/>
            <person name="Schuster L."/>
            <person name="Cowan T.M."/>
            <person name="Smanski M.J."/>
            <person name="Chevrette M.G."/>
            <person name="De Carvalho L.P.S."/>
            <person name="Shen B."/>
        </authorList>
    </citation>
    <scope>NUCLEOTIDE SEQUENCE [LARGE SCALE GENOMIC DNA]</scope>
    <source>
        <strain evidence="3 4">NPDC048229</strain>
    </source>
</reference>
<feature type="compositionally biased region" description="Low complexity" evidence="1">
    <location>
        <begin position="89"/>
        <end position="109"/>
    </location>
</feature>
<feature type="signal peptide" evidence="2">
    <location>
        <begin position="1"/>
        <end position="25"/>
    </location>
</feature>
<evidence type="ECO:0008006" key="5">
    <source>
        <dbReference type="Google" id="ProtNLM"/>
    </source>
</evidence>
<feature type="chain" id="PRO_5046874222" description="Lipoprotein" evidence="2">
    <location>
        <begin position="26"/>
        <end position="172"/>
    </location>
</feature>
<sequence length="172" mass="17189">MHASRTPAQLLAGAAVVAVLTGCTAVDGPPPASVPAPVPATDPVRPAQDVEPQIALRGPAREALEAALPSRAPTTAPPRGETRRATGDAAPPRAAAPEPSSSPALAAPSSAPPAPAPPSPAAPGEPELERAAEQLREAPPVTRTDVCALGERYGGWDPASVQAGLCRGVRAR</sequence>
<dbReference type="EMBL" id="JBICZW010000035">
    <property type="protein sequence ID" value="MFG3193873.1"/>
    <property type="molecule type" value="Genomic_DNA"/>
</dbReference>
<protein>
    <recommendedName>
        <fullName evidence="5">Lipoprotein</fullName>
    </recommendedName>
</protein>
<evidence type="ECO:0000313" key="3">
    <source>
        <dbReference type="EMBL" id="MFG3193873.1"/>
    </source>
</evidence>
<dbReference type="PROSITE" id="PS51257">
    <property type="entry name" value="PROKAR_LIPOPROTEIN"/>
    <property type="match status" value="1"/>
</dbReference>
<comment type="caution">
    <text evidence="3">The sequence shown here is derived from an EMBL/GenBank/DDBJ whole genome shotgun (WGS) entry which is preliminary data.</text>
</comment>
<name>A0ABW7C295_9ACTN</name>
<feature type="compositionally biased region" description="Basic and acidic residues" evidence="1">
    <location>
        <begin position="127"/>
        <end position="136"/>
    </location>
</feature>
<feature type="compositionally biased region" description="Pro residues" evidence="1">
    <location>
        <begin position="110"/>
        <end position="123"/>
    </location>
</feature>
<proteinExistence type="predicted"/>
<accession>A0ABW7C295</accession>
<evidence type="ECO:0000313" key="4">
    <source>
        <dbReference type="Proteomes" id="UP001604282"/>
    </source>
</evidence>
<evidence type="ECO:0000256" key="2">
    <source>
        <dbReference type="SAM" id="SignalP"/>
    </source>
</evidence>
<dbReference type="RefSeq" id="WP_392009292.1">
    <property type="nucleotide sequence ID" value="NZ_JBIBSS010000004.1"/>
</dbReference>
<feature type="compositionally biased region" description="Pro residues" evidence="1">
    <location>
        <begin position="28"/>
        <end position="40"/>
    </location>
</feature>